<dbReference type="KEGG" id="jme:EEW87_012960"/>
<dbReference type="Proteomes" id="UP000271708">
    <property type="component" value="Chromosome"/>
</dbReference>
<proteinExistence type="predicted"/>
<dbReference type="GeneID" id="59162088"/>
<dbReference type="RefSeq" id="WP_123093690.1">
    <property type="nucleotide sequence ID" value="NZ_CP044548.2"/>
</dbReference>
<gene>
    <name evidence="1" type="ORF">EEW87_012960</name>
</gene>
<evidence type="ECO:0000313" key="2">
    <source>
        <dbReference type="Proteomes" id="UP000271708"/>
    </source>
</evidence>
<organism evidence="1 2">
    <name type="scientific">Janibacter melonis</name>
    <dbReference type="NCBI Taxonomy" id="262209"/>
    <lineage>
        <taxon>Bacteria</taxon>
        <taxon>Bacillati</taxon>
        <taxon>Actinomycetota</taxon>
        <taxon>Actinomycetes</taxon>
        <taxon>Micrococcales</taxon>
        <taxon>Intrasporangiaceae</taxon>
        <taxon>Janibacter</taxon>
    </lineage>
</organism>
<dbReference type="EMBL" id="CP044548">
    <property type="protein sequence ID" value="QFQ31027.2"/>
    <property type="molecule type" value="Genomic_DNA"/>
</dbReference>
<sequence>MSDLLIRPGLADASLLPRLLAERGDGLARLRVVLDAHAALRNSSLSISARNAGVPLLIDPQTYFLQDAPASSDPWQDVPFASTRAMVPGYYDHAAIDRLIADSTRFQVERDATAVVLPYFFLGRMETGWMDVQASVWRRARPVLADLDVGLPIIAPVALDWSRLSGSSPFARGEQLDRALRALSPDEVALAASKSHLGKKPEDRLRALCAEVARLSAIAPVVAWSQGVLGEACVAAGAVGYETRLGYREALDMTSVFAAHRVPPKPGPRTPRMVYVRPLMRGVAKRTIEAVSANPRIWPSVFCLDHTCCAPGGSAMLGDARMHSVHARRRALDELDAIASPAWRWGAIADRSQVGLDLAARINRLDIRQRVDVTALRGMNALGESLRQGEGQIRTA</sequence>
<accession>A0A5P8FN75</accession>
<dbReference type="AlphaFoldDB" id="A0A5P8FN75"/>
<evidence type="ECO:0000313" key="1">
    <source>
        <dbReference type="EMBL" id="QFQ31027.2"/>
    </source>
</evidence>
<name>A0A5P8FN75_9MICO</name>
<protein>
    <submittedName>
        <fullName evidence="1">Uncharacterized protein</fullName>
    </submittedName>
</protein>
<reference evidence="1 2" key="1">
    <citation type="submission" date="2019-09" db="EMBL/GenBank/DDBJ databases">
        <title>Complete Genome Sequence of Janibacter melonis M714 with both human health impact and industrial applications.</title>
        <authorList>
            <person name="Jin M."/>
            <person name="Zhao Q.R."/>
        </authorList>
    </citation>
    <scope>NUCLEOTIDE SEQUENCE [LARGE SCALE GENOMIC DNA]</scope>
    <source>
        <strain evidence="1 2">M714</strain>
    </source>
</reference>